<feature type="chain" id="PRO_5035454964" description="ATP synthase complex subunit 8" evidence="13">
    <location>
        <begin position="22"/>
        <end position="54"/>
    </location>
</feature>
<evidence type="ECO:0000256" key="6">
    <source>
        <dbReference type="ARBA" id="ARBA00022781"/>
    </source>
</evidence>
<keyword evidence="8 12" id="KW-0406">Ion transport</keyword>
<sequence>MPQLIPDPWFSIFLMSWLILATLPTPKILKHIIHNDLSPRHLNPQYKNWTWPWP</sequence>
<dbReference type="GO" id="GO:0015986">
    <property type="term" value="P:proton motive force-driven ATP synthesis"/>
    <property type="evidence" value="ECO:0007669"/>
    <property type="project" value="InterPro"/>
</dbReference>
<dbReference type="InterPro" id="IPR050635">
    <property type="entry name" value="ATPase_protein_8"/>
</dbReference>
<keyword evidence="5 12" id="KW-0812">Transmembrane</keyword>
<dbReference type="PANTHER" id="PTHR39937">
    <property type="entry name" value="ATP SYNTHASE PROTEIN 8"/>
    <property type="match status" value="1"/>
</dbReference>
<dbReference type="GO" id="GO:0045259">
    <property type="term" value="C:proton-transporting ATP synthase complex"/>
    <property type="evidence" value="ECO:0007669"/>
    <property type="project" value="UniProtKB-KW"/>
</dbReference>
<keyword evidence="7" id="KW-1133">Transmembrane helix</keyword>
<feature type="signal peptide" evidence="13">
    <location>
        <begin position="1"/>
        <end position="21"/>
    </location>
</feature>
<evidence type="ECO:0000256" key="7">
    <source>
        <dbReference type="ARBA" id="ARBA00022989"/>
    </source>
</evidence>
<dbReference type="InterPro" id="IPR001421">
    <property type="entry name" value="ATP8_metazoa"/>
</dbReference>
<keyword evidence="9 12" id="KW-0496">Mitochondrion</keyword>
<keyword evidence="6 12" id="KW-0375">Hydrogen ion transport</keyword>
<reference evidence="14" key="1">
    <citation type="journal article" date="2021" name="Biol. J. Linn. Soc. Lond.">
        <title>Species diversity and biogeography of an ancient frog clade from the Guiana Shield (Anura: Microhylidae: Adelastes, Otophryne, Synapturanus) exhibiting spectacular phenotypic diversification.</title>
        <authorList>
            <person name="Fouquet A."/>
            <person name="Leblanc K."/>
            <person name="Framit M."/>
            <person name="Rejaud A."/>
            <person name="Rodrigues M.T."/>
            <person name="Castroviejo-Fisher S."/>
            <person name="Peloso P.L.V."/>
            <person name="Prates I."/>
            <person name="Manzi S."/>
            <person name="Suescun U."/>
            <person name="Baroni S."/>
            <person name="Moraes L.J.C.L."/>
            <person name="Recoder R."/>
            <person name="de Souza S.M."/>
            <person name="Dal Vecchio F."/>
            <person name="Camacho A."/>
            <person name="Ghellere J.M."/>
            <person name="Rojas-Runjaic F.J.M."/>
            <person name="Gagliardi-Urrutia G."/>
            <person name="de Carvalho V.T."/>
            <person name="Gordo M."/>
            <person name="Menin M."/>
            <person name="Kok P.J.R."/>
            <person name="Hrbek T."/>
            <person name="Werneck F.P."/>
            <person name="Crawford A.J."/>
            <person name="Ron S.R."/>
            <person name="Mueses-Cisneros J.J."/>
            <person name="Rojas Zamora R.R."/>
            <person name="Pavan D."/>
            <person name="Ivo Simoes P."/>
            <person name="Ernst R."/>
            <person name="Fabre A.-C."/>
        </authorList>
    </citation>
    <scope>NUCLEOTIDE SEQUENCE</scope>
</reference>
<evidence type="ECO:0000256" key="5">
    <source>
        <dbReference type="ARBA" id="ARBA00022692"/>
    </source>
</evidence>
<dbReference type="PANTHER" id="PTHR39937:SF1">
    <property type="entry name" value="ATP SYNTHASE PROTEIN 8"/>
    <property type="match status" value="1"/>
</dbReference>
<evidence type="ECO:0000256" key="10">
    <source>
        <dbReference type="ARBA" id="ARBA00023136"/>
    </source>
</evidence>
<comment type="similarity">
    <text evidence="2 12">Belongs to the ATPase protein 8 family.</text>
</comment>
<dbReference type="AlphaFoldDB" id="A0A8K1H748"/>
<evidence type="ECO:0000256" key="1">
    <source>
        <dbReference type="ARBA" id="ARBA00004304"/>
    </source>
</evidence>
<geneLocation type="mitochondrion" evidence="14"/>
<keyword evidence="13" id="KW-0732">Signal</keyword>
<organism evidence="14">
    <name type="scientific">Synapturanus sp. QCAZ 64259</name>
    <dbReference type="NCBI Taxonomy" id="2877836"/>
    <lineage>
        <taxon>Eukaryota</taxon>
        <taxon>Metazoa</taxon>
        <taxon>Chordata</taxon>
        <taxon>Craniata</taxon>
        <taxon>Vertebrata</taxon>
        <taxon>Euteleostomi</taxon>
        <taxon>Amphibia</taxon>
        <taxon>Batrachia</taxon>
        <taxon>Anura</taxon>
        <taxon>Neobatrachia</taxon>
        <taxon>Microhyloidea</taxon>
        <taxon>Microhylidae</taxon>
        <taxon>Microhylidae incertae sedis</taxon>
        <taxon>Synapturanus</taxon>
    </lineage>
</organism>
<evidence type="ECO:0000256" key="11">
    <source>
        <dbReference type="ARBA" id="ARBA00023310"/>
    </source>
</evidence>
<evidence type="ECO:0000256" key="2">
    <source>
        <dbReference type="ARBA" id="ARBA00008892"/>
    </source>
</evidence>
<evidence type="ECO:0000256" key="3">
    <source>
        <dbReference type="ARBA" id="ARBA00022448"/>
    </source>
</evidence>
<keyword evidence="11" id="KW-0066">ATP synthesis</keyword>
<accession>A0A8K1H748</accession>
<keyword evidence="10" id="KW-0472">Membrane</keyword>
<evidence type="ECO:0000256" key="9">
    <source>
        <dbReference type="ARBA" id="ARBA00023128"/>
    </source>
</evidence>
<evidence type="ECO:0000256" key="12">
    <source>
        <dbReference type="RuleBase" id="RU003661"/>
    </source>
</evidence>
<dbReference type="Pfam" id="PF00895">
    <property type="entry name" value="ATP-synt_8"/>
    <property type="match status" value="1"/>
</dbReference>
<evidence type="ECO:0000256" key="4">
    <source>
        <dbReference type="ARBA" id="ARBA00022547"/>
    </source>
</evidence>
<dbReference type="EMBL" id="MW305237">
    <property type="protein sequence ID" value="UBD07398.1"/>
    <property type="molecule type" value="Genomic_DNA"/>
</dbReference>
<comment type="subcellular location">
    <subcellularLocation>
        <location evidence="1 12">Mitochondrion membrane</location>
        <topology evidence="1 12">Single-pass membrane protein</topology>
    </subcellularLocation>
</comment>
<keyword evidence="4 12" id="KW-0138">CF(0)</keyword>
<gene>
    <name evidence="14" type="primary">ATP8</name>
</gene>
<keyword evidence="3 12" id="KW-0813">Transport</keyword>
<dbReference type="GO" id="GO:0015078">
    <property type="term" value="F:proton transmembrane transporter activity"/>
    <property type="evidence" value="ECO:0007669"/>
    <property type="project" value="InterPro"/>
</dbReference>
<name>A0A8K1H748_9NEOB</name>
<evidence type="ECO:0000256" key="8">
    <source>
        <dbReference type="ARBA" id="ARBA00023065"/>
    </source>
</evidence>
<evidence type="ECO:0000256" key="13">
    <source>
        <dbReference type="SAM" id="SignalP"/>
    </source>
</evidence>
<protein>
    <recommendedName>
        <fullName evidence="12">ATP synthase complex subunit 8</fullName>
    </recommendedName>
</protein>
<proteinExistence type="inferred from homology"/>
<dbReference type="GO" id="GO:0031966">
    <property type="term" value="C:mitochondrial membrane"/>
    <property type="evidence" value="ECO:0007669"/>
    <property type="project" value="UniProtKB-SubCell"/>
</dbReference>
<evidence type="ECO:0000313" key="14">
    <source>
        <dbReference type="EMBL" id="UBD07398.1"/>
    </source>
</evidence>